<protein>
    <submittedName>
        <fullName evidence="1">Uncharacterized protein</fullName>
    </submittedName>
</protein>
<evidence type="ECO:0000313" key="2">
    <source>
        <dbReference type="Proteomes" id="UP000798662"/>
    </source>
</evidence>
<reference evidence="1" key="1">
    <citation type="submission" date="2019-11" db="EMBL/GenBank/DDBJ databases">
        <title>Nori genome reveals adaptations in red seaweeds to the harsh intertidal environment.</title>
        <authorList>
            <person name="Wang D."/>
            <person name="Mao Y."/>
        </authorList>
    </citation>
    <scope>NUCLEOTIDE SEQUENCE</scope>
    <source>
        <tissue evidence="1">Gametophyte</tissue>
    </source>
</reference>
<dbReference type="EMBL" id="CM020619">
    <property type="protein sequence ID" value="KAK1863981.1"/>
    <property type="molecule type" value="Genomic_DNA"/>
</dbReference>
<name>A0ACC3C1Z4_PYRYE</name>
<sequence>MQRLQVRQPATASTAAVAVESWAGSRPSWAWPLPRRWEWRLCPAAAATALQSPCPTRRARGMAAGKRRARSSRPSRHRAPPFPLKTTLSGCSCDGAGRSFGRRRGGGRSRGFDHGCGTPAPVSAGGERVVPVRCRPLWSAVLRGRWRRHHDGGGCGKRAMRYGGGVRTHGRCGRLPGDLLHMGVVWPALASGAGRAVSVAARANVHSSFCCWWIFASLAGRPLPTGSVSPSRSVHAALGGRSMPWPRRRASVPVLPLSLGTASCIVLGPRQRCTAVVGPHDDDGCLLRYCRSRRSLGTTSAIPAGAT</sequence>
<proteinExistence type="predicted"/>
<keyword evidence="2" id="KW-1185">Reference proteome</keyword>
<comment type="caution">
    <text evidence="1">The sequence shown here is derived from an EMBL/GenBank/DDBJ whole genome shotgun (WGS) entry which is preliminary data.</text>
</comment>
<evidence type="ECO:0000313" key="1">
    <source>
        <dbReference type="EMBL" id="KAK1863981.1"/>
    </source>
</evidence>
<dbReference type="Proteomes" id="UP000798662">
    <property type="component" value="Chromosome 2"/>
</dbReference>
<organism evidence="1 2">
    <name type="scientific">Pyropia yezoensis</name>
    <name type="common">Susabi-nori</name>
    <name type="synonym">Porphyra yezoensis</name>
    <dbReference type="NCBI Taxonomy" id="2788"/>
    <lineage>
        <taxon>Eukaryota</taxon>
        <taxon>Rhodophyta</taxon>
        <taxon>Bangiophyceae</taxon>
        <taxon>Bangiales</taxon>
        <taxon>Bangiaceae</taxon>
        <taxon>Pyropia</taxon>
    </lineage>
</organism>
<accession>A0ACC3C1Z4</accession>
<gene>
    <name evidence="1" type="ORF">I4F81_006533</name>
</gene>